<feature type="transmembrane region" description="Helical" evidence="13">
    <location>
        <begin position="114"/>
        <end position="135"/>
    </location>
</feature>
<keyword evidence="11" id="KW-0407">Ion channel</keyword>
<evidence type="ECO:0000256" key="5">
    <source>
        <dbReference type="ARBA" id="ARBA00022692"/>
    </source>
</evidence>
<dbReference type="GO" id="GO:0005267">
    <property type="term" value="F:potassium channel activity"/>
    <property type="evidence" value="ECO:0007669"/>
    <property type="project" value="UniProtKB-KW"/>
</dbReference>
<keyword evidence="3" id="KW-0813">Transport</keyword>
<keyword evidence="6" id="KW-0631">Potassium channel</keyword>
<dbReference type="InterPro" id="IPR010617">
    <property type="entry name" value="TMEM175-like"/>
</dbReference>
<evidence type="ECO:0000313" key="15">
    <source>
        <dbReference type="Proteomes" id="UP000006461"/>
    </source>
</evidence>
<sequence>MRSERGLDRLVTFLDAVVAIAITLLVLPLIEVLAAGRDEDLGAVLADEVGQFGAFALSFVVIARLWLAHHRIVELVGAYDDAFLRVNLCWAFTIVLLPFATEVIAEFGTDRLSVGLYIGTILASSAATTVLVALLRRRAPLRRHGVPAADVHVAPSAVLTGLLGLALVVGTVFRSVNFFALFLLFLSGPAERIVRRVRLPG</sequence>
<comment type="catalytic activity">
    <reaction evidence="12">
        <text>K(+)(in) = K(+)(out)</text>
        <dbReference type="Rhea" id="RHEA:29463"/>
        <dbReference type="ChEBI" id="CHEBI:29103"/>
    </reaction>
</comment>
<keyword evidence="15" id="KW-1185">Reference proteome</keyword>
<comment type="subcellular location">
    <subcellularLocation>
        <location evidence="1">Membrane</location>
        <topology evidence="1">Multi-pass membrane protein</topology>
    </subcellularLocation>
</comment>
<keyword evidence="8 13" id="KW-1133">Transmembrane helix</keyword>
<evidence type="ECO:0000256" key="2">
    <source>
        <dbReference type="ARBA" id="ARBA00006920"/>
    </source>
</evidence>
<evidence type="ECO:0000256" key="12">
    <source>
        <dbReference type="ARBA" id="ARBA00034430"/>
    </source>
</evidence>
<keyword evidence="7" id="KW-0630">Potassium</keyword>
<feature type="transmembrane region" description="Helical" evidence="13">
    <location>
        <begin position="147"/>
        <end position="169"/>
    </location>
</feature>
<dbReference type="OMA" id="SALMSHY"/>
<evidence type="ECO:0000256" key="4">
    <source>
        <dbReference type="ARBA" id="ARBA00022538"/>
    </source>
</evidence>
<evidence type="ECO:0000256" key="11">
    <source>
        <dbReference type="ARBA" id="ARBA00023303"/>
    </source>
</evidence>
<dbReference type="Proteomes" id="UP000006461">
    <property type="component" value="Chromosome"/>
</dbReference>
<dbReference type="OrthoDB" id="7626281at2"/>
<dbReference type="GO" id="GO:0016020">
    <property type="term" value="C:membrane"/>
    <property type="evidence" value="ECO:0007669"/>
    <property type="project" value="UniProtKB-SubCell"/>
</dbReference>
<proteinExistence type="inferred from homology"/>
<evidence type="ECO:0000256" key="10">
    <source>
        <dbReference type="ARBA" id="ARBA00023136"/>
    </source>
</evidence>
<keyword evidence="5 13" id="KW-0812">Transmembrane</keyword>
<evidence type="ECO:0008006" key="16">
    <source>
        <dbReference type="Google" id="ProtNLM"/>
    </source>
</evidence>
<keyword evidence="10 13" id="KW-0472">Membrane</keyword>
<keyword evidence="4" id="KW-0633">Potassium transport</keyword>
<evidence type="ECO:0000256" key="7">
    <source>
        <dbReference type="ARBA" id="ARBA00022958"/>
    </source>
</evidence>
<feature type="transmembrane region" description="Helical" evidence="13">
    <location>
        <begin position="50"/>
        <end position="67"/>
    </location>
</feature>
<comment type="similarity">
    <text evidence="2">Belongs to the TMEM175 family.</text>
</comment>
<keyword evidence="9" id="KW-0406">Ion transport</keyword>
<feature type="transmembrane region" description="Helical" evidence="13">
    <location>
        <begin position="88"/>
        <end position="108"/>
    </location>
</feature>
<evidence type="ECO:0000256" key="1">
    <source>
        <dbReference type="ARBA" id="ARBA00004141"/>
    </source>
</evidence>
<evidence type="ECO:0000256" key="8">
    <source>
        <dbReference type="ARBA" id="ARBA00022989"/>
    </source>
</evidence>
<organism evidence="14 15">
    <name type="scientific">Modestobacter italicus (strain DSM 44449 / CECT 9708 / BC 501)</name>
    <dbReference type="NCBI Taxonomy" id="2732864"/>
    <lineage>
        <taxon>Bacteria</taxon>
        <taxon>Bacillati</taxon>
        <taxon>Actinomycetota</taxon>
        <taxon>Actinomycetes</taxon>
        <taxon>Geodermatophilales</taxon>
        <taxon>Geodermatophilaceae</taxon>
        <taxon>Modestobacter</taxon>
    </lineage>
</organism>
<accession>I4ETT5</accession>
<evidence type="ECO:0000256" key="3">
    <source>
        <dbReference type="ARBA" id="ARBA00022448"/>
    </source>
</evidence>
<dbReference type="HOGENOM" id="CLU_090238_3_1_11"/>
<reference evidence="14 15" key="1">
    <citation type="journal article" date="2012" name="J. Bacteriol.">
        <title>Genome Sequence of Radiation-Resistant Modestobacter marinus Strain BC501, a Representative Actinobacterium That Thrives on Calcareous Stone Surfaces.</title>
        <authorList>
            <person name="Normand P."/>
            <person name="Gury J."/>
            <person name="Pujic P."/>
            <person name="Chouaia B."/>
            <person name="Crotti E."/>
            <person name="Brusetti L."/>
            <person name="Daffonchio D."/>
            <person name="Vacherie B."/>
            <person name="Barbe V."/>
            <person name="Medigue C."/>
            <person name="Calteau A."/>
            <person name="Ghodhbane-Gtari F."/>
            <person name="Essoussi I."/>
            <person name="Nouioui I."/>
            <person name="Abbassi-Ghozzi I."/>
            <person name="Gtari M."/>
        </authorList>
    </citation>
    <scope>NUCLEOTIDE SEQUENCE [LARGE SCALE GENOMIC DNA]</scope>
    <source>
        <strain evidence="15">BC 501</strain>
    </source>
</reference>
<dbReference type="PANTHER" id="PTHR31462:SF5">
    <property type="entry name" value="ENDOSOMAL_LYSOSOMAL PROTON CHANNEL TMEM175"/>
    <property type="match status" value="1"/>
</dbReference>
<dbReference type="PANTHER" id="PTHR31462">
    <property type="entry name" value="ENDOSOMAL/LYSOSOMAL POTASSIUM CHANNEL TMEM175"/>
    <property type="match status" value="1"/>
</dbReference>
<dbReference type="STRING" id="477641.MODMU_1349"/>
<gene>
    <name evidence="14" type="ordered locus">MODMU_1349</name>
</gene>
<feature type="transmembrane region" description="Helical" evidence="13">
    <location>
        <begin position="12"/>
        <end position="30"/>
    </location>
</feature>
<name>I4ETT5_MODI5</name>
<dbReference type="EMBL" id="FO203431">
    <property type="protein sequence ID" value="CCH86798.1"/>
    <property type="molecule type" value="Genomic_DNA"/>
</dbReference>
<evidence type="ECO:0000313" key="14">
    <source>
        <dbReference type="EMBL" id="CCH86798.1"/>
    </source>
</evidence>
<dbReference type="eggNOG" id="COG3548">
    <property type="taxonomic scope" value="Bacteria"/>
</dbReference>
<evidence type="ECO:0000256" key="13">
    <source>
        <dbReference type="SAM" id="Phobius"/>
    </source>
</evidence>
<dbReference type="GO" id="GO:0015252">
    <property type="term" value="F:proton channel activity"/>
    <property type="evidence" value="ECO:0007669"/>
    <property type="project" value="InterPro"/>
</dbReference>
<dbReference type="Pfam" id="PF06736">
    <property type="entry name" value="TMEM175"/>
    <property type="match status" value="1"/>
</dbReference>
<dbReference type="AlphaFoldDB" id="I4ETT5"/>
<protein>
    <recommendedName>
        <fullName evidence="16">Integral membrane protein</fullName>
    </recommendedName>
</protein>
<evidence type="ECO:0000256" key="6">
    <source>
        <dbReference type="ARBA" id="ARBA00022826"/>
    </source>
</evidence>
<evidence type="ECO:0000256" key="9">
    <source>
        <dbReference type="ARBA" id="ARBA00023065"/>
    </source>
</evidence>
<dbReference type="KEGG" id="mmar:MODMU_1349"/>